<dbReference type="InterPro" id="IPR039424">
    <property type="entry name" value="SBP_5"/>
</dbReference>
<dbReference type="InterPro" id="IPR006311">
    <property type="entry name" value="TAT_signal"/>
</dbReference>
<comment type="subcellular location">
    <subcellularLocation>
        <location evidence="1">Periplasm</location>
    </subcellularLocation>
</comment>
<dbReference type="OrthoDB" id="9803988at2"/>
<dbReference type="EMBL" id="FOTQ01000001">
    <property type="protein sequence ID" value="SFL79430.1"/>
    <property type="molecule type" value="Genomic_DNA"/>
</dbReference>
<feature type="signal peptide" evidence="5">
    <location>
        <begin position="1"/>
        <end position="20"/>
    </location>
</feature>
<gene>
    <name evidence="7" type="ORF">SAMN04488042_1011532</name>
</gene>
<keyword evidence="3" id="KW-0813">Transport</keyword>
<dbReference type="PANTHER" id="PTHR30290:SF9">
    <property type="entry name" value="OLIGOPEPTIDE-BINDING PROTEIN APPA"/>
    <property type="match status" value="1"/>
</dbReference>
<evidence type="ECO:0000256" key="5">
    <source>
        <dbReference type="SAM" id="SignalP"/>
    </source>
</evidence>
<dbReference type="STRING" id="254406.SAMN04488042_1011532"/>
<keyword evidence="4 5" id="KW-0732">Signal</keyword>
<dbReference type="SUPFAM" id="SSF53850">
    <property type="entry name" value="Periplasmic binding protein-like II"/>
    <property type="match status" value="1"/>
</dbReference>
<dbReference type="InterPro" id="IPR000914">
    <property type="entry name" value="SBP_5_dom"/>
</dbReference>
<name>A0A1I4KKW9_9RHOB</name>
<dbReference type="AlphaFoldDB" id="A0A1I4KKW9"/>
<dbReference type="Gene3D" id="3.10.105.10">
    <property type="entry name" value="Dipeptide-binding Protein, Domain 3"/>
    <property type="match status" value="1"/>
</dbReference>
<dbReference type="PANTHER" id="PTHR30290">
    <property type="entry name" value="PERIPLASMIC BINDING COMPONENT OF ABC TRANSPORTER"/>
    <property type="match status" value="1"/>
</dbReference>
<dbReference type="CDD" id="cd08503">
    <property type="entry name" value="PBP2_NikA_DppA_OppA_like_17"/>
    <property type="match status" value="1"/>
</dbReference>
<evidence type="ECO:0000256" key="4">
    <source>
        <dbReference type="ARBA" id="ARBA00022729"/>
    </source>
</evidence>
<feature type="domain" description="Solute-binding protein family 5" evidence="6">
    <location>
        <begin position="81"/>
        <end position="434"/>
    </location>
</feature>
<dbReference type="PROSITE" id="PS51318">
    <property type="entry name" value="TAT"/>
    <property type="match status" value="1"/>
</dbReference>
<sequence>MSRISRRSLLTSGAAAGVLAASGMALMAAPRAGGTLRAAVAGGSPLDSWDSRTHSGLFMLVAAHGAVFDCLTEVGPDGALRGELAESWEASADARIWTFNLRKGVEFHNGKRFGAEDVLESLALHMGPGNASPAAPLLANVSELRKVHEHQVQFHLSAPNADFPYLMADYHLIIYPAGYVELAMENGIGTGLFRLENFEPGKRLSARRVASHYKGTSAGFFAEIELINENGDQTRLDALGRGHVDVASQIAPSLARQVEGWDAVELQRIAGNQHFSFAMNASVSPFDRADLRRAVKFGIDRNVFVEAVLHGHGRVAHDTPIGPSNQYYATDLEPIHHDPDLARHYLRKAGVDRVAMTSTGYAFADAELAGGLVRDQLRSIGLDVSMTDMHNTAALTMGGSSGRVTEDWAFSTYYADGASWNTSDWQHPLFQNLLLTARSELDGKRRRAHYTDMQQLLRDEGPVAIPAFADHLFATRDTIRRPATMGNVWSLDNARLAERWWHA</sequence>
<reference evidence="7 8" key="1">
    <citation type="submission" date="2016-10" db="EMBL/GenBank/DDBJ databases">
        <authorList>
            <person name="de Groot N.N."/>
        </authorList>
    </citation>
    <scope>NUCLEOTIDE SEQUENCE [LARGE SCALE GENOMIC DNA]</scope>
    <source>
        <strain evidence="7 8">DSM 15283</strain>
    </source>
</reference>
<dbReference type="Gene3D" id="3.40.190.10">
    <property type="entry name" value="Periplasmic binding protein-like II"/>
    <property type="match status" value="1"/>
</dbReference>
<organism evidence="7 8">
    <name type="scientific">Shimia aestuarii</name>
    <dbReference type="NCBI Taxonomy" id="254406"/>
    <lineage>
        <taxon>Bacteria</taxon>
        <taxon>Pseudomonadati</taxon>
        <taxon>Pseudomonadota</taxon>
        <taxon>Alphaproteobacteria</taxon>
        <taxon>Rhodobacterales</taxon>
        <taxon>Roseobacteraceae</taxon>
    </lineage>
</organism>
<comment type="similarity">
    <text evidence="2">Belongs to the bacterial solute-binding protein 5 family.</text>
</comment>
<proteinExistence type="inferred from homology"/>
<evidence type="ECO:0000313" key="7">
    <source>
        <dbReference type="EMBL" id="SFL79430.1"/>
    </source>
</evidence>
<evidence type="ECO:0000313" key="8">
    <source>
        <dbReference type="Proteomes" id="UP000199144"/>
    </source>
</evidence>
<keyword evidence="8" id="KW-1185">Reference proteome</keyword>
<evidence type="ECO:0000259" key="6">
    <source>
        <dbReference type="Pfam" id="PF00496"/>
    </source>
</evidence>
<evidence type="ECO:0000256" key="2">
    <source>
        <dbReference type="ARBA" id="ARBA00005695"/>
    </source>
</evidence>
<evidence type="ECO:0000256" key="1">
    <source>
        <dbReference type="ARBA" id="ARBA00004418"/>
    </source>
</evidence>
<dbReference type="Proteomes" id="UP000199144">
    <property type="component" value="Unassembled WGS sequence"/>
</dbReference>
<dbReference type="Pfam" id="PF00496">
    <property type="entry name" value="SBP_bac_5"/>
    <property type="match status" value="1"/>
</dbReference>
<dbReference type="Gene3D" id="3.90.76.10">
    <property type="entry name" value="Dipeptide-binding Protein, Domain 1"/>
    <property type="match status" value="1"/>
</dbReference>
<protein>
    <submittedName>
        <fullName evidence="7">Peptide/nickel transport system substrate-binding protein</fullName>
    </submittedName>
</protein>
<dbReference type="GO" id="GO:0015833">
    <property type="term" value="P:peptide transport"/>
    <property type="evidence" value="ECO:0007669"/>
    <property type="project" value="TreeGrafter"/>
</dbReference>
<feature type="chain" id="PRO_5011459041" evidence="5">
    <location>
        <begin position="21"/>
        <end position="503"/>
    </location>
</feature>
<accession>A0A1I4KKW9</accession>
<dbReference type="GO" id="GO:1904680">
    <property type="term" value="F:peptide transmembrane transporter activity"/>
    <property type="evidence" value="ECO:0007669"/>
    <property type="project" value="TreeGrafter"/>
</dbReference>
<evidence type="ECO:0000256" key="3">
    <source>
        <dbReference type="ARBA" id="ARBA00022448"/>
    </source>
</evidence>